<feature type="region of interest" description="Disordered" evidence="1">
    <location>
        <begin position="231"/>
        <end position="265"/>
    </location>
</feature>
<dbReference type="InterPro" id="IPR023375">
    <property type="entry name" value="ADC_dom_sf"/>
</dbReference>
<protein>
    <recommendedName>
        <fullName evidence="4">DUF2071 domain-containing protein</fullName>
    </recommendedName>
</protein>
<dbReference type="Pfam" id="PF09844">
    <property type="entry name" value="DUF2071"/>
    <property type="match status" value="1"/>
</dbReference>
<organism evidence="2 3">
    <name type="scientific">Microbacterium oxydans</name>
    <dbReference type="NCBI Taxonomy" id="82380"/>
    <lineage>
        <taxon>Bacteria</taxon>
        <taxon>Bacillati</taxon>
        <taxon>Actinomycetota</taxon>
        <taxon>Actinomycetes</taxon>
        <taxon>Micrococcales</taxon>
        <taxon>Microbacteriaceae</taxon>
        <taxon>Microbacterium</taxon>
    </lineage>
</organism>
<dbReference type="Proteomes" id="UP000033640">
    <property type="component" value="Unassembled WGS sequence"/>
</dbReference>
<gene>
    <name evidence="2" type="ORF">RS83_01795</name>
</gene>
<dbReference type="OrthoDB" id="5492672at2"/>
<dbReference type="RefSeq" id="WP_052679017.1">
    <property type="nucleotide sequence ID" value="NZ_JYIW01000024.1"/>
</dbReference>
<reference evidence="2 3" key="1">
    <citation type="submission" date="2015-02" db="EMBL/GenBank/DDBJ databases">
        <title>Draft genome sequences of ten Microbacterium spp. with emphasis on heavy metal contaminated environments.</title>
        <authorList>
            <person name="Corretto E."/>
        </authorList>
    </citation>
    <scope>NUCLEOTIDE SEQUENCE [LARGE SCALE GENOMIC DNA]</scope>
    <source>
        <strain evidence="2 3">BEL4b</strain>
    </source>
</reference>
<sequence>MIGMTTIRGRMTRRLLLSYRVDADAASRIIPAPFRPQLVDGSAVGGICMIALADVRPGWVRPRVGVSTQNVAHRFAVEWDDGGRVRQGVYVTGRHSSGLIPVIGGGRFFPGVQRRAQFQLDETDTRFRVRMSAPDAEVAADVELTETWDSSLFPSMQDASDFYRAGSIGWSPRRGDRGAEPLELTAETWSVHAGRVNRVTSSFFDALPPGAATFDSALVMRDLPVIWRRPEQTSPLTTGGVSSGATGGSHSRIDPAVPAGIIHTD</sequence>
<evidence type="ECO:0008006" key="4">
    <source>
        <dbReference type="Google" id="ProtNLM"/>
    </source>
</evidence>
<name>A0A0F0L8Z7_9MICO</name>
<proteinExistence type="predicted"/>
<evidence type="ECO:0000313" key="3">
    <source>
        <dbReference type="Proteomes" id="UP000033640"/>
    </source>
</evidence>
<evidence type="ECO:0000256" key="1">
    <source>
        <dbReference type="SAM" id="MobiDB-lite"/>
    </source>
</evidence>
<dbReference type="EMBL" id="JYIW01000024">
    <property type="protein sequence ID" value="KJL29169.1"/>
    <property type="molecule type" value="Genomic_DNA"/>
</dbReference>
<dbReference type="PATRIC" id="fig|82380.11.peg.1831"/>
<comment type="caution">
    <text evidence="2">The sequence shown here is derived from an EMBL/GenBank/DDBJ whole genome shotgun (WGS) entry which is preliminary data.</text>
</comment>
<dbReference type="InterPro" id="IPR018644">
    <property type="entry name" value="DUF2071"/>
</dbReference>
<dbReference type="AlphaFoldDB" id="A0A0F0L8Z7"/>
<evidence type="ECO:0000313" key="2">
    <source>
        <dbReference type="EMBL" id="KJL29169.1"/>
    </source>
</evidence>
<accession>A0A0F0L8Z7</accession>
<dbReference type="Gene3D" id="2.40.400.10">
    <property type="entry name" value="Acetoacetate decarboxylase-like"/>
    <property type="match status" value="1"/>
</dbReference>